<evidence type="ECO:0000313" key="16">
    <source>
        <dbReference type="Proteomes" id="UP000245839"/>
    </source>
</evidence>
<evidence type="ECO:0000256" key="3">
    <source>
        <dbReference type="ARBA" id="ARBA00022448"/>
    </source>
</evidence>
<gene>
    <name evidence="14" type="ORF">BCF38_11553</name>
    <name evidence="15" type="ORF">SAMN05421539_11553</name>
</gene>
<reference evidence="14 16" key="2">
    <citation type="submission" date="2018-03" db="EMBL/GenBank/DDBJ databases">
        <title>Genomic Encyclopedia of Archaeal and Bacterial Type Strains, Phase II (KMG-II): from individual species to whole genera.</title>
        <authorList>
            <person name="Goeker M."/>
        </authorList>
    </citation>
    <scope>NUCLEOTIDE SEQUENCE [LARGE SCALE GENOMIC DNA]</scope>
    <source>
        <strain evidence="14 16">DSM 25227</strain>
    </source>
</reference>
<keyword evidence="16" id="KW-1185">Reference proteome</keyword>
<feature type="region of interest" description="Disordered" evidence="12">
    <location>
        <begin position="1"/>
        <end position="23"/>
    </location>
</feature>
<dbReference type="Proteomes" id="UP000245839">
    <property type="component" value="Unassembled WGS sequence"/>
</dbReference>
<sequence length="276" mass="30514">MAALPDQEEAPQGQLRSTGRQLPFSGPRTVMALILREMSSSYGRSPGGYAWMILEPVLGIMVLASFFALVGIRTPPLGTSFAMFMATGLLPFGFYGDLSNKTASAINYSKSLLSYPRVTYMDAILARALLAVLTQLLVGALILTALRLLFETRTIVVIDRILLSYAMAAALGVGVGLFNCFLITQFPLWGRAWNIINRPLFFVSGIILITEQLPPPWNEYFLWNPLVHVTAEMRGGFYVGYEAAYVDPGYVFTIALVLGLTGLVFLKRYHRDLLEL</sequence>
<feature type="domain" description="ABC transmembrane type-2" evidence="13">
    <location>
        <begin position="47"/>
        <end position="269"/>
    </location>
</feature>
<dbReference type="PANTHER" id="PTHR30413:SF10">
    <property type="entry name" value="CAPSULE POLYSACCHARIDE EXPORT INNER-MEMBRANE PROTEIN CTRC"/>
    <property type="match status" value="1"/>
</dbReference>
<keyword evidence="5" id="KW-0762">Sugar transport</keyword>
<keyword evidence="6 11" id="KW-0812">Transmembrane</keyword>
<evidence type="ECO:0000256" key="1">
    <source>
        <dbReference type="ARBA" id="ARBA00004651"/>
    </source>
</evidence>
<evidence type="ECO:0000313" key="15">
    <source>
        <dbReference type="EMBL" id="SSA50725.1"/>
    </source>
</evidence>
<feature type="transmembrane region" description="Helical" evidence="11">
    <location>
        <begin position="77"/>
        <end position="95"/>
    </location>
</feature>
<evidence type="ECO:0000256" key="11">
    <source>
        <dbReference type="RuleBase" id="RU361157"/>
    </source>
</evidence>
<keyword evidence="10 11" id="KW-0472">Membrane</keyword>
<keyword evidence="8 11" id="KW-1133">Transmembrane helix</keyword>
<evidence type="ECO:0000256" key="6">
    <source>
        <dbReference type="ARBA" id="ARBA00022692"/>
    </source>
</evidence>
<dbReference type="InterPro" id="IPR013525">
    <property type="entry name" value="ABC2_TM"/>
</dbReference>
<dbReference type="Pfam" id="PF01061">
    <property type="entry name" value="ABC2_membrane"/>
    <property type="match status" value="1"/>
</dbReference>
<evidence type="ECO:0000256" key="2">
    <source>
        <dbReference type="ARBA" id="ARBA00007783"/>
    </source>
</evidence>
<feature type="transmembrane region" description="Helical" evidence="11">
    <location>
        <begin position="249"/>
        <end position="266"/>
    </location>
</feature>
<proteinExistence type="inferred from homology"/>
<organism evidence="15 17">
    <name type="scientific">Jannaschia seohaensis</name>
    <dbReference type="NCBI Taxonomy" id="475081"/>
    <lineage>
        <taxon>Bacteria</taxon>
        <taxon>Pseudomonadati</taxon>
        <taxon>Pseudomonadota</taxon>
        <taxon>Alphaproteobacteria</taxon>
        <taxon>Rhodobacterales</taxon>
        <taxon>Roseobacteraceae</taxon>
        <taxon>Jannaschia</taxon>
    </lineage>
</organism>
<evidence type="ECO:0000256" key="12">
    <source>
        <dbReference type="SAM" id="MobiDB-lite"/>
    </source>
</evidence>
<dbReference type="GO" id="GO:0140359">
    <property type="term" value="F:ABC-type transporter activity"/>
    <property type="evidence" value="ECO:0007669"/>
    <property type="project" value="InterPro"/>
</dbReference>
<name>A0A2Y9B3Z6_9RHOB</name>
<comment type="subcellular location">
    <subcellularLocation>
        <location evidence="11">Cell inner membrane</location>
        <topology evidence="11">Multi-pass membrane protein</topology>
    </subcellularLocation>
    <subcellularLocation>
        <location evidence="1">Cell membrane</location>
        <topology evidence="1">Multi-pass membrane protein</topology>
    </subcellularLocation>
</comment>
<dbReference type="GO" id="GO:0015774">
    <property type="term" value="P:polysaccharide transport"/>
    <property type="evidence" value="ECO:0007669"/>
    <property type="project" value="UniProtKB-KW"/>
</dbReference>
<reference evidence="15 17" key="1">
    <citation type="submission" date="2016-10" db="EMBL/GenBank/DDBJ databases">
        <authorList>
            <person name="Cai Z."/>
        </authorList>
    </citation>
    <scope>NUCLEOTIDE SEQUENCE [LARGE SCALE GENOMIC DNA]</scope>
    <source>
        <strain evidence="15 17">DSM 25227</strain>
    </source>
</reference>
<keyword evidence="4 11" id="KW-1003">Cell membrane</keyword>
<dbReference type="OrthoDB" id="8479094at2"/>
<dbReference type="InterPro" id="IPR047817">
    <property type="entry name" value="ABC2_TM_bact-type"/>
</dbReference>
<evidence type="ECO:0000256" key="5">
    <source>
        <dbReference type="ARBA" id="ARBA00022597"/>
    </source>
</evidence>
<feature type="transmembrane region" description="Helical" evidence="11">
    <location>
        <begin position="162"/>
        <end position="184"/>
    </location>
</feature>
<keyword evidence="9" id="KW-0625">Polysaccharide transport</keyword>
<evidence type="ECO:0000256" key="7">
    <source>
        <dbReference type="ARBA" id="ARBA00022903"/>
    </source>
</evidence>
<dbReference type="PRINTS" id="PR00164">
    <property type="entry name" value="ABC2TRNSPORT"/>
</dbReference>
<dbReference type="PANTHER" id="PTHR30413">
    <property type="entry name" value="INNER MEMBRANE TRANSPORT PERMEASE"/>
    <property type="match status" value="1"/>
</dbReference>
<evidence type="ECO:0000256" key="10">
    <source>
        <dbReference type="ARBA" id="ARBA00023136"/>
    </source>
</evidence>
<dbReference type="PROSITE" id="PS51012">
    <property type="entry name" value="ABC_TM2"/>
    <property type="match status" value="1"/>
</dbReference>
<evidence type="ECO:0000313" key="17">
    <source>
        <dbReference type="Proteomes" id="UP000251571"/>
    </source>
</evidence>
<evidence type="ECO:0000313" key="14">
    <source>
        <dbReference type="EMBL" id="PWJ12917.1"/>
    </source>
</evidence>
<feature type="transmembrane region" description="Helical" evidence="11">
    <location>
        <begin position="48"/>
        <end position="70"/>
    </location>
</feature>
<accession>A0A2Y9B3Z6</accession>
<dbReference type="GO" id="GO:0015920">
    <property type="term" value="P:lipopolysaccharide transport"/>
    <property type="evidence" value="ECO:0007669"/>
    <property type="project" value="TreeGrafter"/>
</dbReference>
<dbReference type="InterPro" id="IPR000412">
    <property type="entry name" value="ABC_2_transport"/>
</dbReference>
<dbReference type="AlphaFoldDB" id="A0A2Y9B3Z6"/>
<dbReference type="Proteomes" id="UP000251571">
    <property type="component" value="Unassembled WGS sequence"/>
</dbReference>
<evidence type="ECO:0000259" key="13">
    <source>
        <dbReference type="PROSITE" id="PS51012"/>
    </source>
</evidence>
<dbReference type="RefSeq" id="WP_109566083.1">
    <property type="nucleotide sequence ID" value="NZ_QGDJ01000015.1"/>
</dbReference>
<dbReference type="EMBL" id="QGDJ01000015">
    <property type="protein sequence ID" value="PWJ12917.1"/>
    <property type="molecule type" value="Genomic_DNA"/>
</dbReference>
<keyword evidence="7" id="KW-0972">Capsule biogenesis/degradation</keyword>
<protein>
    <recommendedName>
        <fullName evidence="11">Transport permease protein</fullName>
    </recommendedName>
</protein>
<comment type="similarity">
    <text evidence="2 11">Belongs to the ABC-2 integral membrane protein family.</text>
</comment>
<keyword evidence="3 11" id="KW-0813">Transport</keyword>
<dbReference type="GO" id="GO:0043190">
    <property type="term" value="C:ATP-binding cassette (ABC) transporter complex"/>
    <property type="evidence" value="ECO:0007669"/>
    <property type="project" value="InterPro"/>
</dbReference>
<evidence type="ECO:0000256" key="4">
    <source>
        <dbReference type="ARBA" id="ARBA00022475"/>
    </source>
</evidence>
<evidence type="ECO:0000256" key="9">
    <source>
        <dbReference type="ARBA" id="ARBA00023047"/>
    </source>
</evidence>
<comment type="caution">
    <text evidence="11">Lacks conserved residue(s) required for the propagation of feature annotation.</text>
</comment>
<dbReference type="EMBL" id="UETC01000015">
    <property type="protein sequence ID" value="SSA50725.1"/>
    <property type="molecule type" value="Genomic_DNA"/>
</dbReference>
<evidence type="ECO:0000256" key="8">
    <source>
        <dbReference type="ARBA" id="ARBA00022989"/>
    </source>
</evidence>
<feature type="transmembrane region" description="Helical" evidence="11">
    <location>
        <begin position="124"/>
        <end position="150"/>
    </location>
</feature>